<accession>A0A0F9YYN4</accession>
<feature type="domain" description="Cytochrome oxidase subunit II copper A binding" evidence="7">
    <location>
        <begin position="40"/>
        <end position="143"/>
    </location>
</feature>
<dbReference type="EMBL" id="LBOK01000015">
    <property type="protein sequence ID" value="KKP36599.1"/>
    <property type="molecule type" value="Genomic_DNA"/>
</dbReference>
<keyword evidence="6" id="KW-0812">Transmembrane</keyword>
<dbReference type="EC" id="1.15.1.1" evidence="2"/>
<sequence length="318" mass="36275">MNKYYWLIIVILLVIGGVFFLNQKKPAMKQESTTTTTALNPVKEFSMIAKKWQFDPSTINVKQGDKVRLKIKSIDVTHGFSLLDFNVNENLAPEKEVVVEFIADKKGEFSFFCSVFCGEGHSGMKGFSMKGISKKTIEEHLKLYSGYINKYNEIQEKLAALKDEDYAKANQVYSVIRELKTELSFAWGGVVNHEIYFSHLGGKGGSPAGELLKQVEKDFSSFNAFKKDLKATGISARGWVWTGWNYQEKRLINYLGDSQNTYSMWKVEPLVALDTYEHAYFIDYGVNRAGYIDSFFENLDWKIIEENFQNIVGCCGEC</sequence>
<dbReference type="PANTHER" id="PTHR11404">
    <property type="entry name" value="SUPEROXIDE DISMUTASE 2"/>
    <property type="match status" value="1"/>
</dbReference>
<dbReference type="PROSITE" id="PS00078">
    <property type="entry name" value="COX2"/>
    <property type="match status" value="1"/>
</dbReference>
<dbReference type="Pfam" id="PF02777">
    <property type="entry name" value="Sod_Fe_C"/>
    <property type="match status" value="1"/>
</dbReference>
<keyword evidence="3" id="KW-0479">Metal-binding</keyword>
<dbReference type="InterPro" id="IPR050265">
    <property type="entry name" value="Fe/Mn_Superoxide_Dismutase"/>
</dbReference>
<dbReference type="GO" id="GO:0004784">
    <property type="term" value="F:superoxide dismutase activity"/>
    <property type="evidence" value="ECO:0007669"/>
    <property type="project" value="UniProtKB-EC"/>
</dbReference>
<evidence type="ECO:0000259" key="7">
    <source>
        <dbReference type="PROSITE" id="PS50857"/>
    </source>
</evidence>
<evidence type="ECO:0000256" key="6">
    <source>
        <dbReference type="SAM" id="Phobius"/>
    </source>
</evidence>
<comment type="similarity">
    <text evidence="1">Belongs to the iron/manganese superoxide dismutase family.</text>
</comment>
<dbReference type="SUPFAM" id="SSF46609">
    <property type="entry name" value="Fe,Mn superoxide dismutase (SOD), N-terminal domain"/>
    <property type="match status" value="1"/>
</dbReference>
<dbReference type="Pfam" id="PF13473">
    <property type="entry name" value="Cupredoxin_1"/>
    <property type="match status" value="1"/>
</dbReference>
<dbReference type="AlphaFoldDB" id="A0A0F9YYN4"/>
<dbReference type="Pfam" id="PF00081">
    <property type="entry name" value="Sod_Fe_N"/>
    <property type="match status" value="1"/>
</dbReference>
<organism evidence="8 9">
    <name type="scientific">Candidatus Roizmanbacteria bacterium GW2011_GWA2_32_13</name>
    <dbReference type="NCBI Taxonomy" id="1618475"/>
    <lineage>
        <taxon>Bacteria</taxon>
        <taxon>Candidatus Roizmaniibacteriota</taxon>
    </lineage>
</organism>
<evidence type="ECO:0000313" key="8">
    <source>
        <dbReference type="EMBL" id="KKP36599.1"/>
    </source>
</evidence>
<reference evidence="8 9" key="1">
    <citation type="journal article" date="2015" name="Nature">
        <title>rRNA introns, odd ribosomes, and small enigmatic genomes across a large radiation of phyla.</title>
        <authorList>
            <person name="Brown C.T."/>
            <person name="Hug L.A."/>
            <person name="Thomas B.C."/>
            <person name="Sharon I."/>
            <person name="Castelle C.J."/>
            <person name="Singh A."/>
            <person name="Wilkins M.J."/>
            <person name="Williams K.H."/>
            <person name="Banfield J.F."/>
        </authorList>
    </citation>
    <scope>NUCLEOTIDE SEQUENCE [LARGE SCALE GENOMIC DNA]</scope>
</reference>
<protein>
    <recommendedName>
        <fullName evidence="2">superoxide dismutase</fullName>
        <ecNumber evidence="2">1.15.1.1</ecNumber>
    </recommendedName>
</protein>
<gene>
    <name evidence="8" type="ORF">UR23_C0015G0007</name>
</gene>
<keyword evidence="5" id="KW-0186">Copper</keyword>
<dbReference type="InterPro" id="IPR019832">
    <property type="entry name" value="Mn/Fe_SOD_C"/>
</dbReference>
<dbReference type="Gene3D" id="3.55.40.20">
    <property type="entry name" value="Iron/manganese superoxide dismutase, C-terminal domain"/>
    <property type="match status" value="1"/>
</dbReference>
<keyword evidence="4" id="KW-0560">Oxidoreductase</keyword>
<dbReference type="InterPro" id="IPR008972">
    <property type="entry name" value="Cupredoxin"/>
</dbReference>
<dbReference type="InterPro" id="IPR028096">
    <property type="entry name" value="EfeO_Cupredoxin"/>
</dbReference>
<keyword evidence="6" id="KW-0472">Membrane</keyword>
<dbReference type="PROSITE" id="PS50857">
    <property type="entry name" value="COX2_CUA"/>
    <property type="match status" value="1"/>
</dbReference>
<dbReference type="PATRIC" id="fig|1618475.3.peg.214"/>
<dbReference type="PANTHER" id="PTHR11404:SF6">
    <property type="entry name" value="SUPEROXIDE DISMUTASE [MN], MITOCHONDRIAL"/>
    <property type="match status" value="1"/>
</dbReference>
<evidence type="ECO:0000256" key="3">
    <source>
        <dbReference type="ARBA" id="ARBA00022723"/>
    </source>
</evidence>
<dbReference type="InterPro" id="IPR019831">
    <property type="entry name" value="Mn/Fe_SOD_N"/>
</dbReference>
<dbReference type="InterPro" id="IPR002429">
    <property type="entry name" value="CcO_II-like_C"/>
</dbReference>
<dbReference type="Gene3D" id="2.60.40.420">
    <property type="entry name" value="Cupredoxins - blue copper proteins"/>
    <property type="match status" value="1"/>
</dbReference>
<dbReference type="SUPFAM" id="SSF54719">
    <property type="entry name" value="Fe,Mn superoxide dismutase (SOD), C-terminal domain"/>
    <property type="match status" value="1"/>
</dbReference>
<dbReference type="InterPro" id="IPR036324">
    <property type="entry name" value="Mn/Fe_SOD_N_sf"/>
</dbReference>
<evidence type="ECO:0000313" key="9">
    <source>
        <dbReference type="Proteomes" id="UP000034349"/>
    </source>
</evidence>
<dbReference type="InterPro" id="IPR036314">
    <property type="entry name" value="SOD_C_sf"/>
</dbReference>
<name>A0A0F9YYN4_9BACT</name>
<proteinExistence type="inferred from homology"/>
<dbReference type="GO" id="GO:0016020">
    <property type="term" value="C:membrane"/>
    <property type="evidence" value="ECO:0007669"/>
    <property type="project" value="InterPro"/>
</dbReference>
<dbReference type="GO" id="GO:0004129">
    <property type="term" value="F:cytochrome-c oxidase activity"/>
    <property type="evidence" value="ECO:0007669"/>
    <property type="project" value="InterPro"/>
</dbReference>
<feature type="transmembrane region" description="Helical" evidence="6">
    <location>
        <begin position="6"/>
        <end position="22"/>
    </location>
</feature>
<evidence type="ECO:0000256" key="1">
    <source>
        <dbReference type="ARBA" id="ARBA00008714"/>
    </source>
</evidence>
<evidence type="ECO:0000256" key="5">
    <source>
        <dbReference type="ARBA" id="ARBA00023008"/>
    </source>
</evidence>
<dbReference type="Gene3D" id="1.10.287.990">
    <property type="entry name" value="Fe,Mn superoxide dismutase (SOD) domain"/>
    <property type="match status" value="1"/>
</dbReference>
<keyword evidence="6" id="KW-1133">Transmembrane helix</keyword>
<dbReference type="InterPro" id="IPR001505">
    <property type="entry name" value="Copper_CuA"/>
</dbReference>
<dbReference type="Proteomes" id="UP000034349">
    <property type="component" value="Unassembled WGS sequence"/>
</dbReference>
<evidence type="ECO:0000256" key="2">
    <source>
        <dbReference type="ARBA" id="ARBA00012682"/>
    </source>
</evidence>
<evidence type="ECO:0000256" key="4">
    <source>
        <dbReference type="ARBA" id="ARBA00023002"/>
    </source>
</evidence>
<dbReference type="SUPFAM" id="SSF49503">
    <property type="entry name" value="Cupredoxins"/>
    <property type="match status" value="1"/>
</dbReference>
<dbReference type="GO" id="GO:0005507">
    <property type="term" value="F:copper ion binding"/>
    <property type="evidence" value="ECO:0007669"/>
    <property type="project" value="InterPro"/>
</dbReference>
<comment type="caution">
    <text evidence="8">The sequence shown here is derived from an EMBL/GenBank/DDBJ whole genome shotgun (WGS) entry which is preliminary data.</text>
</comment>